<name>A0A0A1V6W4_9HYPO</name>
<gene>
    <name evidence="2" type="ORF">X797_000316</name>
</gene>
<feature type="compositionally biased region" description="Acidic residues" evidence="1">
    <location>
        <begin position="69"/>
        <end position="80"/>
    </location>
</feature>
<accession>A0A0A1V6W4</accession>
<protein>
    <submittedName>
        <fullName evidence="2">Uncharacterized protein</fullName>
    </submittedName>
</protein>
<feature type="compositionally biased region" description="Pro residues" evidence="1">
    <location>
        <begin position="786"/>
        <end position="796"/>
    </location>
</feature>
<feature type="compositionally biased region" description="Acidic residues" evidence="1">
    <location>
        <begin position="399"/>
        <end position="415"/>
    </location>
</feature>
<dbReference type="AlphaFoldDB" id="A0A0A1V6W4"/>
<feature type="region of interest" description="Disordered" evidence="1">
    <location>
        <begin position="1"/>
        <end position="48"/>
    </location>
</feature>
<feature type="compositionally biased region" description="Basic residues" evidence="1">
    <location>
        <begin position="375"/>
        <end position="385"/>
    </location>
</feature>
<feature type="compositionally biased region" description="Polar residues" evidence="1">
    <location>
        <begin position="664"/>
        <end position="679"/>
    </location>
</feature>
<feature type="compositionally biased region" description="Polar residues" evidence="1">
    <location>
        <begin position="15"/>
        <end position="27"/>
    </location>
</feature>
<feature type="region of interest" description="Disordered" evidence="1">
    <location>
        <begin position="662"/>
        <end position="705"/>
    </location>
</feature>
<feature type="region of interest" description="Disordered" evidence="1">
    <location>
        <begin position="438"/>
        <end position="503"/>
    </location>
</feature>
<feature type="compositionally biased region" description="Acidic residues" evidence="1">
    <location>
        <begin position="849"/>
        <end position="858"/>
    </location>
</feature>
<feature type="compositionally biased region" description="Low complexity" evidence="1">
    <location>
        <begin position="741"/>
        <end position="752"/>
    </location>
</feature>
<proteinExistence type="predicted"/>
<dbReference type="EMBL" id="JELW01000001">
    <property type="protein sequence ID" value="EXV05600.1"/>
    <property type="molecule type" value="Genomic_DNA"/>
</dbReference>
<evidence type="ECO:0000313" key="3">
    <source>
        <dbReference type="Proteomes" id="UP000030151"/>
    </source>
</evidence>
<dbReference type="eggNOG" id="ENOG502RT9Y">
    <property type="taxonomic scope" value="Eukaryota"/>
</dbReference>
<feature type="compositionally biased region" description="Polar residues" evidence="1">
    <location>
        <begin position="288"/>
        <end position="298"/>
    </location>
</feature>
<reference evidence="2 3" key="1">
    <citation type="submission" date="2014-02" db="EMBL/GenBank/DDBJ databases">
        <title>The genome sequence of the entomopathogenic fungus Metarhizium robertsii ARSEF 2575.</title>
        <authorList>
            <person name="Giuliano Garisto Donzelli B."/>
            <person name="Roe B.A."/>
            <person name="Macmil S.L."/>
            <person name="Krasnoff S.B."/>
            <person name="Gibson D.M."/>
        </authorList>
    </citation>
    <scope>NUCLEOTIDE SEQUENCE [LARGE SCALE GENOMIC DNA]</scope>
    <source>
        <strain evidence="2 3">ARSEF 2575</strain>
    </source>
</reference>
<feature type="region of interest" description="Disordered" evidence="1">
    <location>
        <begin position="334"/>
        <end position="420"/>
    </location>
</feature>
<evidence type="ECO:0000313" key="2">
    <source>
        <dbReference type="EMBL" id="EXV05600.1"/>
    </source>
</evidence>
<feature type="compositionally biased region" description="Basic and acidic residues" evidence="1">
    <location>
        <begin position="137"/>
        <end position="163"/>
    </location>
</feature>
<evidence type="ECO:0000256" key="1">
    <source>
        <dbReference type="SAM" id="MobiDB-lite"/>
    </source>
</evidence>
<feature type="compositionally biased region" description="Polar residues" evidence="1">
    <location>
        <begin position="468"/>
        <end position="484"/>
    </location>
</feature>
<dbReference type="Proteomes" id="UP000030151">
    <property type="component" value="Unassembled WGS sequence"/>
</dbReference>
<feature type="compositionally biased region" description="Low complexity" evidence="1">
    <location>
        <begin position="797"/>
        <end position="821"/>
    </location>
</feature>
<feature type="compositionally biased region" description="Basic residues" evidence="1">
    <location>
        <begin position="119"/>
        <end position="136"/>
    </location>
</feature>
<feature type="region of interest" description="Disordered" evidence="1">
    <location>
        <begin position="186"/>
        <end position="321"/>
    </location>
</feature>
<feature type="region of interest" description="Disordered" evidence="1">
    <location>
        <begin position="833"/>
        <end position="858"/>
    </location>
</feature>
<feature type="compositionally biased region" description="Acidic residues" evidence="1">
    <location>
        <begin position="99"/>
        <end position="116"/>
    </location>
</feature>
<comment type="caution">
    <text evidence="2">The sequence shown here is derived from an EMBL/GenBank/DDBJ whole genome shotgun (WGS) entry which is preliminary data.</text>
</comment>
<feature type="compositionally biased region" description="Acidic residues" evidence="1">
    <location>
        <begin position="186"/>
        <end position="200"/>
    </location>
</feature>
<sequence>MAPETRSRGVPPSSRVYNSSPSLQQVQFPARRKKIRRYGGSERPSLKQQTLTQIDFVSGFGEDVIILSDSDDDIQDEDLGSEDKENMKPSLPNGQDQNAQEEEEKGKEEAEDDEEPVSIRRKRAAPSIKQSKKRRRTMGDESKKAITPRKEDKSRRKTLDDMPTRSNYHTQTLTQFLGHQTSFVADSDDDLDLDKDDGDDGFLSWLGEPGSPSTGRGKRDFSSPAMKRRHEATAAITASTADVSMSREDSIIPQTPAKKNTAIRFDLPSGGLQSPSQRMVERYGAPDQQDSPLKNHTSPMKPPLVKLTGEPRRVSPGVARRSSLVIQDSYTTDGCITPSKNQAKVSQSKTPTPLRVLFDTPSILNPVGDDDTPTKRRRPRRKSPSPKKLAAKGVLYEIPDSDGEDDGFGEEDEDDGKNLDERYGVGVETQLVLNELVSTEESQHSCHDAVPCSPPTSRMHTQAEPVSATVQYEQQSTANQPIHASSTSSRPTTPLRPKPIRKPLPHLSVHTQIQSQPFESQRVHVSILQSLPAPSARSDILLPVSTASLEGLITGTTVHVTTSFKIPSQVVRFWLFENGLLRYMTSVEPGQQVPPASFSSSSQGRWQFHTTQVYELNNPVCEDDMRQEGWLRGQIARYKYLPPAVIGQLLWNLRHALFADEPSEQQVASSPVHPSSQPKLPQGDDEDRARNCPPSSTPPGSMTVSQQITAQIHSDIASSTQLPTSDDMVPSTPDFNEPLKLRSSSRTTTLPTPSAPKQPSRTVRPSQATTLSQPSTPEKQTQQPASMPPPPPPPLNPSQSSVQFAESSYLSSLPIPSSLGSTSQLLTKSQMLPDSLIQDHAPPVQPEIWDSDEEDASL</sequence>
<dbReference type="HOGENOM" id="CLU_294559_0_0_1"/>
<organism evidence="2 3">
    <name type="scientific">Metarhizium robertsii</name>
    <dbReference type="NCBI Taxonomy" id="568076"/>
    <lineage>
        <taxon>Eukaryota</taxon>
        <taxon>Fungi</taxon>
        <taxon>Dikarya</taxon>
        <taxon>Ascomycota</taxon>
        <taxon>Pezizomycotina</taxon>
        <taxon>Sordariomycetes</taxon>
        <taxon>Hypocreomycetidae</taxon>
        <taxon>Hypocreales</taxon>
        <taxon>Clavicipitaceae</taxon>
        <taxon>Metarhizium</taxon>
    </lineage>
</organism>
<dbReference type="OrthoDB" id="2149705at2759"/>
<feature type="region of interest" description="Disordered" evidence="1">
    <location>
        <begin position="719"/>
        <end position="821"/>
    </location>
</feature>
<feature type="region of interest" description="Disordered" evidence="1">
    <location>
        <begin position="67"/>
        <end position="169"/>
    </location>
</feature>
<feature type="compositionally biased region" description="Polar residues" evidence="1">
    <location>
        <begin position="334"/>
        <end position="351"/>
    </location>
</feature>
<feature type="compositionally biased region" description="Polar residues" evidence="1">
    <location>
        <begin position="755"/>
        <end position="779"/>
    </location>
</feature>
<feature type="compositionally biased region" description="Low complexity" evidence="1">
    <location>
        <begin position="485"/>
        <end position="495"/>
    </location>
</feature>